<reference evidence="1 2" key="1">
    <citation type="submission" date="2012-04" db="EMBL/GenBank/DDBJ databases">
        <title>The Genome Sequence of Saprolegnia declina VS20.</title>
        <authorList>
            <consortium name="The Broad Institute Genome Sequencing Platform"/>
            <person name="Russ C."/>
            <person name="Nusbaum C."/>
            <person name="Tyler B."/>
            <person name="van West P."/>
            <person name="Dieguez-Uribeondo J."/>
            <person name="de Bruijn I."/>
            <person name="Tripathy S."/>
            <person name="Jiang R."/>
            <person name="Young S.K."/>
            <person name="Zeng Q."/>
            <person name="Gargeya S."/>
            <person name="Fitzgerald M."/>
            <person name="Haas B."/>
            <person name="Abouelleil A."/>
            <person name="Alvarado L."/>
            <person name="Arachchi H.M."/>
            <person name="Berlin A."/>
            <person name="Chapman S.B."/>
            <person name="Goldberg J."/>
            <person name="Griggs A."/>
            <person name="Gujja S."/>
            <person name="Hansen M."/>
            <person name="Howarth C."/>
            <person name="Imamovic A."/>
            <person name="Larimer J."/>
            <person name="McCowen C."/>
            <person name="Montmayeur A."/>
            <person name="Murphy C."/>
            <person name="Neiman D."/>
            <person name="Pearson M."/>
            <person name="Priest M."/>
            <person name="Roberts A."/>
            <person name="Saif S."/>
            <person name="Shea T."/>
            <person name="Sisk P."/>
            <person name="Sykes S."/>
            <person name="Wortman J."/>
            <person name="Nusbaum C."/>
            <person name="Birren B."/>
        </authorList>
    </citation>
    <scope>NUCLEOTIDE SEQUENCE [LARGE SCALE GENOMIC DNA]</scope>
    <source>
        <strain evidence="1 2">VS20</strain>
    </source>
</reference>
<dbReference type="EMBL" id="JH767146">
    <property type="protein sequence ID" value="EQC36955.1"/>
    <property type="molecule type" value="Genomic_DNA"/>
</dbReference>
<accession>T0QSK7</accession>
<organism evidence="1 2">
    <name type="scientific">Saprolegnia diclina (strain VS20)</name>
    <dbReference type="NCBI Taxonomy" id="1156394"/>
    <lineage>
        <taxon>Eukaryota</taxon>
        <taxon>Sar</taxon>
        <taxon>Stramenopiles</taxon>
        <taxon>Oomycota</taxon>
        <taxon>Saprolegniomycetes</taxon>
        <taxon>Saprolegniales</taxon>
        <taxon>Saprolegniaceae</taxon>
        <taxon>Saprolegnia</taxon>
    </lineage>
</organism>
<name>T0QSK7_SAPDV</name>
<proteinExistence type="predicted"/>
<dbReference type="Proteomes" id="UP000030762">
    <property type="component" value="Unassembled WGS sequence"/>
</dbReference>
<sequence>MWKERVPGPSRSVFDNINANVCTMWNHLKATDAEAIAALEKEARAVNKAQVTAPETMPLRARLQLSASIIADINSQCDRLQMLGYHSVEYSIAMLNAMSTFDWVTSRNLTTW</sequence>
<dbReference type="AlphaFoldDB" id="T0QSK7"/>
<gene>
    <name evidence="1" type="ORF">SDRG_05779</name>
</gene>
<dbReference type="VEuPathDB" id="FungiDB:SDRG_05779"/>
<keyword evidence="2" id="KW-1185">Reference proteome</keyword>
<dbReference type="InParanoid" id="T0QSK7"/>
<evidence type="ECO:0000313" key="1">
    <source>
        <dbReference type="EMBL" id="EQC36955.1"/>
    </source>
</evidence>
<dbReference type="GeneID" id="19946506"/>
<protein>
    <submittedName>
        <fullName evidence="1">Uncharacterized protein</fullName>
    </submittedName>
</protein>
<evidence type="ECO:0000313" key="2">
    <source>
        <dbReference type="Proteomes" id="UP000030762"/>
    </source>
</evidence>
<dbReference type="RefSeq" id="XP_008609736.1">
    <property type="nucleotide sequence ID" value="XM_008611514.1"/>
</dbReference>